<organism evidence="5 6">
    <name type="scientific">Eutypa lata (strain UCR-EL1)</name>
    <name type="common">Grapevine dieback disease fungus</name>
    <name type="synonym">Eutypa armeniacae</name>
    <dbReference type="NCBI Taxonomy" id="1287681"/>
    <lineage>
        <taxon>Eukaryota</taxon>
        <taxon>Fungi</taxon>
        <taxon>Dikarya</taxon>
        <taxon>Ascomycota</taxon>
        <taxon>Pezizomycotina</taxon>
        <taxon>Sordariomycetes</taxon>
        <taxon>Xylariomycetidae</taxon>
        <taxon>Xylariales</taxon>
        <taxon>Diatrypaceae</taxon>
        <taxon>Eutypa</taxon>
    </lineage>
</organism>
<sequence length="124" mass="13576">MKETTPILYPNDIVGERVSYYAEAQTSRIPQHIIDYHAHVGETQPKTAIYMVSISQAQAMAFLARIVGAKRVLEVDVYVGLSSLVWSHAVGPDGKVTGLEFDAGFANQARVCYANHGVNNVEVI</sequence>
<dbReference type="EMBL" id="KB706750">
    <property type="protein sequence ID" value="EMR65948.1"/>
    <property type="molecule type" value="Genomic_DNA"/>
</dbReference>
<evidence type="ECO:0000256" key="2">
    <source>
        <dbReference type="ARBA" id="ARBA00022679"/>
    </source>
</evidence>
<comment type="similarity">
    <text evidence="4">Belongs to the class I-like SAM-binding methyltransferase superfamily. Cation-dependent O-methyltransferase family.</text>
</comment>
<dbReference type="OrthoDB" id="10251242at2759"/>
<dbReference type="Proteomes" id="UP000012174">
    <property type="component" value="Unassembled WGS sequence"/>
</dbReference>
<name>M7SNC9_EUTLA</name>
<dbReference type="GO" id="GO:0008171">
    <property type="term" value="F:O-methyltransferase activity"/>
    <property type="evidence" value="ECO:0007669"/>
    <property type="project" value="InterPro"/>
</dbReference>
<keyword evidence="1 5" id="KW-0489">Methyltransferase</keyword>
<dbReference type="STRING" id="1287681.M7SNC9"/>
<keyword evidence="2 5" id="KW-0808">Transferase</keyword>
<dbReference type="Gene3D" id="3.40.50.150">
    <property type="entry name" value="Vaccinia Virus protein VP39"/>
    <property type="match status" value="1"/>
</dbReference>
<dbReference type="Pfam" id="PF01596">
    <property type="entry name" value="Methyltransf_3"/>
    <property type="match status" value="1"/>
</dbReference>
<dbReference type="eggNOG" id="KOG1663">
    <property type="taxonomic scope" value="Eukaryota"/>
</dbReference>
<dbReference type="InterPro" id="IPR029063">
    <property type="entry name" value="SAM-dependent_MTases_sf"/>
</dbReference>
<evidence type="ECO:0000256" key="1">
    <source>
        <dbReference type="ARBA" id="ARBA00022603"/>
    </source>
</evidence>
<evidence type="ECO:0000313" key="5">
    <source>
        <dbReference type="EMBL" id="EMR65948.1"/>
    </source>
</evidence>
<dbReference type="AlphaFoldDB" id="M7SNC9"/>
<evidence type="ECO:0000313" key="6">
    <source>
        <dbReference type="Proteomes" id="UP000012174"/>
    </source>
</evidence>
<keyword evidence="3" id="KW-0949">S-adenosyl-L-methionine</keyword>
<dbReference type="InterPro" id="IPR002935">
    <property type="entry name" value="SAM_O-MeTrfase"/>
</dbReference>
<gene>
    <name evidence="5" type="ORF">UCREL1_7090</name>
</gene>
<reference evidence="6" key="1">
    <citation type="journal article" date="2013" name="Genome Announc.">
        <title>Draft genome sequence of the grapevine dieback fungus Eutypa lata UCR-EL1.</title>
        <authorList>
            <person name="Blanco-Ulate B."/>
            <person name="Rolshausen P.E."/>
            <person name="Cantu D."/>
        </authorList>
    </citation>
    <scope>NUCLEOTIDE SEQUENCE [LARGE SCALE GENOMIC DNA]</scope>
    <source>
        <strain evidence="6">UCR-EL1</strain>
    </source>
</reference>
<dbReference type="OMA" id="PHIERHA"/>
<evidence type="ECO:0000256" key="3">
    <source>
        <dbReference type="ARBA" id="ARBA00022691"/>
    </source>
</evidence>
<keyword evidence="6" id="KW-1185">Reference proteome</keyword>
<dbReference type="KEGG" id="ela:UCREL1_7090"/>
<dbReference type="GO" id="GO:0032259">
    <property type="term" value="P:methylation"/>
    <property type="evidence" value="ECO:0007669"/>
    <property type="project" value="UniProtKB-KW"/>
</dbReference>
<proteinExistence type="inferred from homology"/>
<dbReference type="HOGENOM" id="CLU_2003911_0_0_1"/>
<evidence type="ECO:0000256" key="4">
    <source>
        <dbReference type="ARBA" id="ARBA00023453"/>
    </source>
</evidence>
<dbReference type="SUPFAM" id="SSF53335">
    <property type="entry name" value="S-adenosyl-L-methionine-dependent methyltransferases"/>
    <property type="match status" value="1"/>
</dbReference>
<protein>
    <submittedName>
        <fullName evidence="5">Putative o-methyltransferase family protein</fullName>
    </submittedName>
</protein>
<accession>M7SNC9</accession>